<organism evidence="11 12">
    <name type="scientific">Tripterygium wilfordii</name>
    <name type="common">Thunder God vine</name>
    <dbReference type="NCBI Taxonomy" id="458696"/>
    <lineage>
        <taxon>Eukaryota</taxon>
        <taxon>Viridiplantae</taxon>
        <taxon>Streptophyta</taxon>
        <taxon>Embryophyta</taxon>
        <taxon>Tracheophyta</taxon>
        <taxon>Spermatophyta</taxon>
        <taxon>Magnoliopsida</taxon>
        <taxon>eudicotyledons</taxon>
        <taxon>Gunneridae</taxon>
        <taxon>Pentapetalae</taxon>
        <taxon>rosids</taxon>
        <taxon>fabids</taxon>
        <taxon>Celastrales</taxon>
        <taxon>Celastraceae</taxon>
        <taxon>Tripterygium</taxon>
    </lineage>
</organism>
<keyword evidence="6 8" id="KW-1133">Transmembrane helix</keyword>
<feature type="transmembrane region" description="Helical" evidence="8">
    <location>
        <begin position="47"/>
        <end position="70"/>
    </location>
</feature>
<comment type="caution">
    <text evidence="8">Lacks conserved residue(s) required for the propagation of feature annotation.</text>
</comment>
<evidence type="ECO:0000256" key="1">
    <source>
        <dbReference type="ARBA" id="ARBA00004651"/>
    </source>
</evidence>
<evidence type="ECO:0000313" key="11">
    <source>
        <dbReference type="EMBL" id="KAF5750058.1"/>
    </source>
</evidence>
<dbReference type="Proteomes" id="UP000593562">
    <property type="component" value="Unassembled WGS sequence"/>
</dbReference>
<comment type="similarity">
    <text evidence="2 8">Belongs to the Casparian strip membrane proteins (CASP) family.</text>
</comment>
<evidence type="ECO:0000256" key="8">
    <source>
        <dbReference type="RuleBase" id="RU361233"/>
    </source>
</evidence>
<feature type="domain" description="Casparian strip membrane protein" evidence="10">
    <location>
        <begin position="4"/>
        <end position="112"/>
    </location>
</feature>
<feature type="transmembrane region" description="Helical" evidence="8">
    <location>
        <begin position="148"/>
        <end position="168"/>
    </location>
</feature>
<reference evidence="11 12" key="1">
    <citation type="journal article" date="2020" name="Nat. Commun.">
        <title>Genome of Tripterygium wilfordii and identification of cytochrome P450 involved in triptolide biosynthesis.</title>
        <authorList>
            <person name="Tu L."/>
            <person name="Su P."/>
            <person name="Zhang Z."/>
            <person name="Gao L."/>
            <person name="Wang J."/>
            <person name="Hu T."/>
            <person name="Zhou J."/>
            <person name="Zhang Y."/>
            <person name="Zhao Y."/>
            <person name="Liu Y."/>
            <person name="Song Y."/>
            <person name="Tong Y."/>
            <person name="Lu Y."/>
            <person name="Yang J."/>
            <person name="Xu C."/>
            <person name="Jia M."/>
            <person name="Peters R.J."/>
            <person name="Huang L."/>
            <person name="Gao W."/>
        </authorList>
    </citation>
    <scope>NUCLEOTIDE SEQUENCE [LARGE SCALE GENOMIC DNA]</scope>
    <source>
        <strain evidence="12">cv. XIE 37</strain>
        <tissue evidence="11">Leaf</tissue>
    </source>
</reference>
<evidence type="ECO:0000256" key="2">
    <source>
        <dbReference type="ARBA" id="ARBA00007651"/>
    </source>
</evidence>
<comment type="subcellular location">
    <subcellularLocation>
        <location evidence="1 8">Cell membrane</location>
        <topology evidence="1 8">Multi-pass membrane protein</topology>
    </subcellularLocation>
</comment>
<evidence type="ECO:0000313" key="12">
    <source>
        <dbReference type="Proteomes" id="UP000593562"/>
    </source>
</evidence>
<feature type="chain" id="PRO_5029694707" description="CASP-like protein" evidence="9">
    <location>
        <begin position="22"/>
        <end position="191"/>
    </location>
</feature>
<gene>
    <name evidence="11" type="ORF">HS088_TW03G00389</name>
</gene>
<proteinExistence type="inferred from homology"/>
<feature type="signal peptide" evidence="9">
    <location>
        <begin position="1"/>
        <end position="21"/>
    </location>
</feature>
<dbReference type="OrthoDB" id="685197at2759"/>
<dbReference type="PANTHER" id="PTHR33573">
    <property type="entry name" value="CASP-LIKE PROTEIN 4A4"/>
    <property type="match status" value="1"/>
</dbReference>
<evidence type="ECO:0000256" key="5">
    <source>
        <dbReference type="ARBA" id="ARBA00022692"/>
    </source>
</evidence>
<evidence type="ECO:0000256" key="3">
    <source>
        <dbReference type="ARBA" id="ARBA00011489"/>
    </source>
</evidence>
<keyword evidence="12" id="KW-1185">Reference proteome</keyword>
<sequence>MASKSVPIVTLILRFLALALCAASIVVLGTNKFTQSDGTKITFRDLIAYRYVIATGIIGFAYSLVQIPFAMYHVCREKRLIKHECQPEFDFYGDNIIAFLLAAGVGAGFAISFEFKRLLKEFIDSLKDLGIPGIDEGKSKGEKFLDKANLSTALLLLGFLCMTMLSVYSSIQRSNSSSSTPTTNKRGFFFK</sequence>
<evidence type="ECO:0000256" key="7">
    <source>
        <dbReference type="ARBA" id="ARBA00023136"/>
    </source>
</evidence>
<dbReference type="InParanoid" id="A0A7J7DUL0"/>
<protein>
    <recommendedName>
        <fullName evidence="8">CASP-like protein</fullName>
    </recommendedName>
</protein>
<name>A0A7J7DUL0_TRIWF</name>
<keyword evidence="4 8" id="KW-1003">Cell membrane</keyword>
<dbReference type="PANTHER" id="PTHR33573:SF17">
    <property type="entry name" value="CASP-LIKE PROTEIN 4D1"/>
    <property type="match status" value="1"/>
</dbReference>
<feature type="transmembrane region" description="Helical" evidence="8">
    <location>
        <begin position="91"/>
        <end position="113"/>
    </location>
</feature>
<dbReference type="InterPro" id="IPR006702">
    <property type="entry name" value="CASP_dom"/>
</dbReference>
<comment type="subunit">
    <text evidence="3 8">Homodimer and heterodimers.</text>
</comment>
<dbReference type="GO" id="GO:0005886">
    <property type="term" value="C:plasma membrane"/>
    <property type="evidence" value="ECO:0007669"/>
    <property type="project" value="UniProtKB-SubCell"/>
</dbReference>
<keyword evidence="7 8" id="KW-0472">Membrane</keyword>
<evidence type="ECO:0000256" key="6">
    <source>
        <dbReference type="ARBA" id="ARBA00022989"/>
    </source>
</evidence>
<evidence type="ECO:0000256" key="9">
    <source>
        <dbReference type="SAM" id="SignalP"/>
    </source>
</evidence>
<dbReference type="AlphaFoldDB" id="A0A7J7DUL0"/>
<evidence type="ECO:0000256" key="4">
    <source>
        <dbReference type="ARBA" id="ARBA00022475"/>
    </source>
</evidence>
<evidence type="ECO:0000259" key="10">
    <source>
        <dbReference type="Pfam" id="PF04535"/>
    </source>
</evidence>
<comment type="caution">
    <text evidence="11">The sequence shown here is derived from an EMBL/GenBank/DDBJ whole genome shotgun (WGS) entry which is preliminary data.</text>
</comment>
<keyword evidence="9" id="KW-0732">Signal</keyword>
<accession>A0A7J7DUL0</accession>
<keyword evidence="5 8" id="KW-0812">Transmembrane</keyword>
<dbReference type="Pfam" id="PF04535">
    <property type="entry name" value="CASP_dom"/>
    <property type="match status" value="1"/>
</dbReference>
<dbReference type="EMBL" id="JAAARO010000003">
    <property type="protein sequence ID" value="KAF5750058.1"/>
    <property type="molecule type" value="Genomic_DNA"/>
</dbReference>